<dbReference type="EMBL" id="PHNE01000001">
    <property type="protein sequence ID" value="PPE05989.1"/>
    <property type="molecule type" value="Genomic_DNA"/>
</dbReference>
<comment type="caution">
    <text evidence="1">The sequence shown here is derived from an EMBL/GenBank/DDBJ whole genome shotgun (WGS) entry which is preliminary data.</text>
</comment>
<dbReference type="STRING" id="1399797.GCA_000518285_01714"/>
<dbReference type="RefSeq" id="WP_028126923.1">
    <property type="nucleotide sequence ID" value="NZ_PHNE01000001.1"/>
</dbReference>
<accession>A0A2S5RF85</accession>
<proteinExistence type="predicted"/>
<organism evidence="1 2">
    <name type="scientific">Williamsoniiplasma lucivorax</name>
    <dbReference type="NCBI Taxonomy" id="209274"/>
    <lineage>
        <taxon>Bacteria</taxon>
        <taxon>Bacillati</taxon>
        <taxon>Mycoplasmatota</taxon>
        <taxon>Mollicutes</taxon>
        <taxon>Entomoplasmatales</taxon>
        <taxon>Williamsoniiplasma</taxon>
    </lineage>
</organism>
<name>A0A2S5RF85_9MOLU</name>
<dbReference type="InterPro" id="IPR007880">
    <property type="entry name" value="Spiralin"/>
</dbReference>
<protein>
    <submittedName>
        <fullName evidence="1">Uncharacterized protein</fullName>
    </submittedName>
</protein>
<reference evidence="1 2" key="1">
    <citation type="submission" date="2017-11" db="EMBL/GenBank/DDBJ databases">
        <title>Genome sequence of Entomoplasma lucivorax PIPN-2 (ATCC 49196).</title>
        <authorList>
            <person name="Lo W.-S."/>
            <person name="Gasparich G.E."/>
            <person name="Kuo C.-H."/>
        </authorList>
    </citation>
    <scope>NUCLEOTIDE SEQUENCE [LARGE SCALE GENOMIC DNA]</scope>
    <source>
        <strain evidence="1 2">PIPN-2</strain>
    </source>
</reference>
<gene>
    <name evidence="1" type="ORF">ELUCI_v1c02800</name>
</gene>
<evidence type="ECO:0000313" key="1">
    <source>
        <dbReference type="EMBL" id="PPE05989.1"/>
    </source>
</evidence>
<evidence type="ECO:0000313" key="2">
    <source>
        <dbReference type="Proteomes" id="UP000237865"/>
    </source>
</evidence>
<dbReference type="AlphaFoldDB" id="A0A2S5RF85"/>
<dbReference type="Proteomes" id="UP000237865">
    <property type="component" value="Unassembled WGS sequence"/>
</dbReference>
<dbReference type="GO" id="GO:0016020">
    <property type="term" value="C:membrane"/>
    <property type="evidence" value="ECO:0007669"/>
    <property type="project" value="InterPro"/>
</dbReference>
<dbReference type="Pfam" id="PF05215">
    <property type="entry name" value="Spiralin"/>
    <property type="match status" value="5"/>
</dbReference>
<keyword evidence="2" id="KW-1185">Reference proteome</keyword>
<sequence>MKSLQQEVHSKIIGKIPDVEFGKDYTIEGDTKQAGHIIVKATKDSKWLVDQFEINIVKDAGKHVETAKKSLQKIKSEDVRVEYNMELVKNKILLDVYKIAPEAKLGIDFVIQGDTKEVGKIVVKAVSSSKILKDQFEIKVISLSSKIVKESLKQIKFTPDLRIGADMKQVRAKILDKIHEIAPEAKLNEDFEIKGDTKKEGGILVKAKPNSKFIKDSFKIKVVKPKSWIEKINISHKIDINQVKVEDDLEQIEADVMDAIYALAPDAQLNRDYWISGNTKNKGSIQVQTQESSKWLEGSKTIAVVSRNISIPIDKRVTIRKLHIRTFPIKTKIENIYSWVEEEIHTVAPEAKKDIDYQVIGSTRKPGIIMVRSLPNSQLIKNSFQIPILDVH</sequence>